<dbReference type="InParanoid" id="A8PR25"/>
<accession>A8PR25</accession>
<dbReference type="GO" id="GO:0098796">
    <property type="term" value="C:membrane protein complex"/>
    <property type="evidence" value="ECO:0007669"/>
    <property type="project" value="UniProtKB-ARBA"/>
</dbReference>
<evidence type="ECO:0000256" key="10">
    <source>
        <dbReference type="SAM" id="MobiDB-lite"/>
    </source>
</evidence>
<dbReference type="InterPro" id="IPR036249">
    <property type="entry name" value="Thioredoxin-like_sf"/>
</dbReference>
<evidence type="ECO:0000256" key="1">
    <source>
        <dbReference type="ARBA" id="ARBA00010643"/>
    </source>
</evidence>
<dbReference type="EMBL" id="AAYY01000001">
    <property type="protein sequence ID" value="EDP45592.1"/>
    <property type="molecule type" value="Genomic_DNA"/>
</dbReference>
<sequence>MALRLAARSLRSQVPSTYLSLPQVARRTLVSSCAVRSDVLFVHRDTPYNNASIPFSFVGEYEQEAKDIISKYPPQYKKAAVIPLLHLAQKQNDNWVSISAMNHVADVLEMPPMRVYEVATFYTMFNRSPVGKFFVQVCTTTPCMLGGCGSTAVLEAIENHLGIKAGHTTPDKMFTVIEVECLGACSNAPMIQINDEYYVRIFYNTHTHTHTSGSSNAEQEDLTPESVVKVLDGLARGEHVKPGPQNGRLTSAPDNKNRTLTEEVCNHRFDN</sequence>
<dbReference type="GO" id="GO:0005743">
    <property type="term" value="C:mitochondrial inner membrane"/>
    <property type="evidence" value="ECO:0007669"/>
    <property type="project" value="UniProtKB-ARBA"/>
</dbReference>
<dbReference type="Gene3D" id="1.10.10.1590">
    <property type="entry name" value="NADH-quinone oxidoreductase subunit E"/>
    <property type="match status" value="1"/>
</dbReference>
<comment type="caution">
    <text evidence="11">The sequence shown here is derived from an EMBL/GenBank/DDBJ whole genome shotgun (WGS) entry which is preliminary data.</text>
</comment>
<evidence type="ECO:0000256" key="2">
    <source>
        <dbReference type="ARBA" id="ARBA00022714"/>
    </source>
</evidence>
<keyword evidence="6 9" id="KW-0411">Iron-sulfur</keyword>
<dbReference type="VEuPathDB" id="FungiDB:MGL_0581"/>
<feature type="region of interest" description="Disordered" evidence="10">
    <location>
        <begin position="237"/>
        <end position="259"/>
    </location>
</feature>
<dbReference type="GO" id="GO:0006120">
    <property type="term" value="P:mitochondrial electron transport, NADH to ubiquinone"/>
    <property type="evidence" value="ECO:0007669"/>
    <property type="project" value="UniProtKB-ARBA"/>
</dbReference>
<name>A8PR25_MALGO</name>
<evidence type="ECO:0000256" key="8">
    <source>
        <dbReference type="ARBA" id="ARBA00034078"/>
    </source>
</evidence>
<evidence type="ECO:0000256" key="6">
    <source>
        <dbReference type="ARBA" id="ARBA00023014"/>
    </source>
</evidence>
<dbReference type="CDD" id="cd03064">
    <property type="entry name" value="TRX_Fd_NuoE"/>
    <property type="match status" value="1"/>
</dbReference>
<dbReference type="GO" id="GO:0008137">
    <property type="term" value="F:NADH dehydrogenase (ubiquinone) activity"/>
    <property type="evidence" value="ECO:0007669"/>
    <property type="project" value="UniProtKB-ARBA"/>
</dbReference>
<dbReference type="PANTHER" id="PTHR10371:SF3">
    <property type="entry name" value="NADH DEHYDROGENASE [UBIQUINONE] FLAVOPROTEIN 2, MITOCHONDRIAL"/>
    <property type="match status" value="1"/>
</dbReference>
<dbReference type="Gene3D" id="3.40.30.10">
    <property type="entry name" value="Glutaredoxin"/>
    <property type="match status" value="1"/>
</dbReference>
<dbReference type="GO" id="GO:0046872">
    <property type="term" value="F:metal ion binding"/>
    <property type="evidence" value="ECO:0007669"/>
    <property type="project" value="UniProtKB-KW"/>
</dbReference>
<keyword evidence="12" id="KW-1185">Reference proteome</keyword>
<dbReference type="PROSITE" id="PS01099">
    <property type="entry name" value="COMPLEX1_24K"/>
    <property type="match status" value="1"/>
</dbReference>
<dbReference type="STRING" id="425265.A8PR25"/>
<feature type="binding site" evidence="9">
    <location>
        <position position="138"/>
    </location>
    <ligand>
        <name>[2Fe-2S] cluster</name>
        <dbReference type="ChEBI" id="CHEBI:190135"/>
    </ligand>
</feature>
<dbReference type="GO" id="GO:0051537">
    <property type="term" value="F:2 iron, 2 sulfur cluster binding"/>
    <property type="evidence" value="ECO:0007669"/>
    <property type="project" value="UniProtKB-KW"/>
</dbReference>
<evidence type="ECO:0000256" key="4">
    <source>
        <dbReference type="ARBA" id="ARBA00022967"/>
    </source>
</evidence>
<dbReference type="GO" id="GO:1902494">
    <property type="term" value="C:catalytic complex"/>
    <property type="evidence" value="ECO:0007669"/>
    <property type="project" value="UniProtKB-ARBA"/>
</dbReference>
<keyword evidence="4" id="KW-1278">Translocase</keyword>
<dbReference type="OMA" id="ERTMHYL"/>
<evidence type="ECO:0000256" key="3">
    <source>
        <dbReference type="ARBA" id="ARBA00022723"/>
    </source>
</evidence>
<evidence type="ECO:0000256" key="5">
    <source>
        <dbReference type="ARBA" id="ARBA00023004"/>
    </source>
</evidence>
<reference evidence="11 12" key="1">
    <citation type="journal article" date="2007" name="Proc. Natl. Acad. Sci. U.S.A.">
        <title>Dandruff-associated Malassezia genomes reveal convergent and divergent virulence traits shared with plant and human fungal pathogens.</title>
        <authorList>
            <person name="Xu J."/>
            <person name="Saunders C.W."/>
            <person name="Hu P."/>
            <person name="Grant R.A."/>
            <person name="Boekhout T."/>
            <person name="Kuramae E.E."/>
            <person name="Kronstad J.W."/>
            <person name="Deangelis Y.M."/>
            <person name="Reeder N.L."/>
            <person name="Johnstone K.R."/>
            <person name="Leland M."/>
            <person name="Fieno A.M."/>
            <person name="Begley W.M."/>
            <person name="Sun Y."/>
            <person name="Lacey M.P."/>
            <person name="Chaudhary T."/>
            <person name="Keough T."/>
            <person name="Chu L."/>
            <person name="Sears R."/>
            <person name="Yuan B."/>
            <person name="Dawson T.L.Jr."/>
        </authorList>
    </citation>
    <scope>NUCLEOTIDE SEQUENCE [LARGE SCALE GENOMIC DNA]</scope>
    <source>
        <strain evidence="12">ATCC MYA-4612 / CBS 7966</strain>
    </source>
</reference>
<dbReference type="InterPro" id="IPR041921">
    <property type="entry name" value="NuoE_N"/>
</dbReference>
<gene>
    <name evidence="11" type="ORF">MGL_0581</name>
</gene>
<evidence type="ECO:0000313" key="12">
    <source>
        <dbReference type="Proteomes" id="UP000008837"/>
    </source>
</evidence>
<dbReference type="PANTHER" id="PTHR10371">
    <property type="entry name" value="NADH DEHYDROGENASE UBIQUINONE FLAVOPROTEIN 2, MITOCHONDRIAL"/>
    <property type="match status" value="1"/>
</dbReference>
<dbReference type="PIRSF" id="PIRSF000216">
    <property type="entry name" value="NADH_DH_24kDa"/>
    <property type="match status" value="1"/>
</dbReference>
<dbReference type="FunFam" id="1.10.10.1590:FF:000001">
    <property type="entry name" value="NADH-quinone oxidoreductase subunit E"/>
    <property type="match status" value="1"/>
</dbReference>
<dbReference type="SUPFAM" id="SSF52833">
    <property type="entry name" value="Thioredoxin-like"/>
    <property type="match status" value="1"/>
</dbReference>
<dbReference type="RefSeq" id="XP_001732806.1">
    <property type="nucleotide sequence ID" value="XM_001732754.1"/>
</dbReference>
<comment type="cofactor">
    <cofactor evidence="9">
        <name>[2Fe-2S] cluster</name>
        <dbReference type="ChEBI" id="CHEBI:190135"/>
    </cofactor>
    <text evidence="9">Binds 1 [2Fe-2S] cluster.</text>
</comment>
<feature type="binding site" evidence="9">
    <location>
        <position position="181"/>
    </location>
    <ligand>
        <name>[2Fe-2S] cluster</name>
        <dbReference type="ChEBI" id="CHEBI:190135"/>
    </ligand>
</feature>
<dbReference type="InterPro" id="IPR042128">
    <property type="entry name" value="NuoE_dom"/>
</dbReference>
<dbReference type="AlphaFoldDB" id="A8PR25"/>
<comment type="similarity">
    <text evidence="1">Belongs to the complex I 24 kDa subunit family.</text>
</comment>
<organism evidence="11 12">
    <name type="scientific">Malassezia globosa (strain ATCC MYA-4612 / CBS 7966)</name>
    <name type="common">Dandruff-associated fungus</name>
    <dbReference type="NCBI Taxonomy" id="425265"/>
    <lineage>
        <taxon>Eukaryota</taxon>
        <taxon>Fungi</taxon>
        <taxon>Dikarya</taxon>
        <taxon>Basidiomycota</taxon>
        <taxon>Ustilaginomycotina</taxon>
        <taxon>Malasseziomycetes</taxon>
        <taxon>Malasseziales</taxon>
        <taxon>Malasseziaceae</taxon>
        <taxon>Malassezia</taxon>
    </lineage>
</organism>
<keyword evidence="7" id="KW-0520">NAD</keyword>
<proteinExistence type="inferred from homology"/>
<dbReference type="KEGG" id="mgl:MGL_0581"/>
<feature type="binding site" evidence="9">
    <location>
        <position position="185"/>
    </location>
    <ligand>
        <name>[2Fe-2S] cluster</name>
        <dbReference type="ChEBI" id="CHEBI:190135"/>
    </ligand>
</feature>
<dbReference type="FunFam" id="3.40.30.10:FF:000022">
    <property type="entry name" value="NADH dehydrogenase flavoprotein 2, mitochondrial"/>
    <property type="match status" value="1"/>
</dbReference>
<dbReference type="NCBIfam" id="TIGR01958">
    <property type="entry name" value="nuoE_fam"/>
    <property type="match status" value="1"/>
</dbReference>
<feature type="binding site" evidence="9">
    <location>
        <position position="143"/>
    </location>
    <ligand>
        <name>[2Fe-2S] cluster</name>
        <dbReference type="ChEBI" id="CHEBI:190135"/>
    </ligand>
</feature>
<dbReference type="GeneID" id="5857112"/>
<comment type="cofactor">
    <cofactor evidence="8">
        <name>[2Fe-2S] cluster</name>
        <dbReference type="ChEBI" id="CHEBI:190135"/>
    </cofactor>
</comment>
<dbReference type="Proteomes" id="UP000008837">
    <property type="component" value="Unassembled WGS sequence"/>
</dbReference>
<keyword evidence="3 9" id="KW-0479">Metal-binding</keyword>
<evidence type="ECO:0000256" key="9">
    <source>
        <dbReference type="PIRSR" id="PIRSR000216-1"/>
    </source>
</evidence>
<keyword evidence="2 9" id="KW-0001">2Fe-2S</keyword>
<protein>
    <submittedName>
        <fullName evidence="11">Uncharacterized protein</fullName>
    </submittedName>
</protein>
<evidence type="ECO:0000256" key="7">
    <source>
        <dbReference type="ARBA" id="ARBA00023027"/>
    </source>
</evidence>
<dbReference type="OrthoDB" id="10254187at2759"/>
<dbReference type="InterPro" id="IPR002023">
    <property type="entry name" value="NuoE-like"/>
</dbReference>
<evidence type="ECO:0000313" key="11">
    <source>
        <dbReference type="EMBL" id="EDP45592.1"/>
    </source>
</evidence>
<dbReference type="GO" id="GO:0016491">
    <property type="term" value="F:oxidoreductase activity"/>
    <property type="evidence" value="ECO:0007669"/>
    <property type="project" value="InterPro"/>
</dbReference>
<keyword evidence="5 9" id="KW-0408">Iron</keyword>
<dbReference type="FunCoup" id="A8PR25">
    <property type="interactions" value="172"/>
</dbReference>
<dbReference type="Pfam" id="PF01257">
    <property type="entry name" value="2Fe-2S_thioredx"/>
    <property type="match status" value="1"/>
</dbReference>